<dbReference type="GO" id="GO:0003712">
    <property type="term" value="F:transcription coregulator activity"/>
    <property type="evidence" value="ECO:0007669"/>
    <property type="project" value="InterPro"/>
</dbReference>
<reference evidence="9" key="1">
    <citation type="submission" date="2020-06" db="EMBL/GenBank/DDBJ databases">
        <title>WGS assembly of Ceratodon purpureus strain R40.</title>
        <authorList>
            <person name="Carey S.B."/>
            <person name="Jenkins J."/>
            <person name="Shu S."/>
            <person name="Lovell J.T."/>
            <person name="Sreedasyam A."/>
            <person name="Maumus F."/>
            <person name="Tiley G.P."/>
            <person name="Fernandez-Pozo N."/>
            <person name="Barry K."/>
            <person name="Chen C."/>
            <person name="Wang M."/>
            <person name="Lipzen A."/>
            <person name="Daum C."/>
            <person name="Saski C.A."/>
            <person name="Payton A.C."/>
            <person name="Mcbreen J.C."/>
            <person name="Conrad R.E."/>
            <person name="Kollar L.M."/>
            <person name="Olsson S."/>
            <person name="Huttunen S."/>
            <person name="Landis J.B."/>
            <person name="Wickett N.J."/>
            <person name="Johnson M.G."/>
            <person name="Rensing S.A."/>
            <person name="Grimwood J."/>
            <person name="Schmutz J."/>
            <person name="Mcdaniel S.F."/>
        </authorList>
    </citation>
    <scope>NUCLEOTIDE SEQUENCE</scope>
    <source>
        <strain evidence="9">R40</strain>
    </source>
</reference>
<protein>
    <recommendedName>
        <fullName evidence="7">Mediator of RNA polymerase II transcription subunit 31</fullName>
    </recommendedName>
</protein>
<dbReference type="Proteomes" id="UP000822688">
    <property type="component" value="Chromosome V"/>
</dbReference>
<accession>A0A8T0HVE8</accession>
<dbReference type="Pfam" id="PF05669">
    <property type="entry name" value="Med31"/>
    <property type="match status" value="1"/>
</dbReference>
<comment type="subunit">
    <text evidence="7">Component of the Mediator complex.</text>
</comment>
<dbReference type="PANTHER" id="PTHR13186">
    <property type="entry name" value="MEDIATOR OF RNA POLYMERASE II TRANSCRIPTION SUBUNIT 31"/>
    <property type="match status" value="1"/>
</dbReference>
<dbReference type="InterPro" id="IPR038089">
    <property type="entry name" value="Med31_sf"/>
</dbReference>
<dbReference type="FunFam" id="1.10.10.1340:FF:000001">
    <property type="entry name" value="Mediator of RNA polymerase II transcription subunit 31"/>
    <property type="match status" value="1"/>
</dbReference>
<keyword evidence="5 7" id="KW-0804">Transcription</keyword>
<feature type="region of interest" description="Disordered" evidence="8">
    <location>
        <begin position="141"/>
        <end position="188"/>
    </location>
</feature>
<organism evidence="9 10">
    <name type="scientific">Ceratodon purpureus</name>
    <name type="common">Fire moss</name>
    <name type="synonym">Dicranum purpureum</name>
    <dbReference type="NCBI Taxonomy" id="3225"/>
    <lineage>
        <taxon>Eukaryota</taxon>
        <taxon>Viridiplantae</taxon>
        <taxon>Streptophyta</taxon>
        <taxon>Embryophyta</taxon>
        <taxon>Bryophyta</taxon>
        <taxon>Bryophytina</taxon>
        <taxon>Bryopsida</taxon>
        <taxon>Dicranidae</taxon>
        <taxon>Pseudoditrichales</taxon>
        <taxon>Ditrichaceae</taxon>
        <taxon>Ceratodon</taxon>
    </lineage>
</organism>
<evidence type="ECO:0000256" key="8">
    <source>
        <dbReference type="SAM" id="MobiDB-lite"/>
    </source>
</evidence>
<feature type="compositionally biased region" description="Pro residues" evidence="8">
    <location>
        <begin position="141"/>
        <end position="159"/>
    </location>
</feature>
<sequence length="188" mass="21660">MVGNGDAGGGYESQPLLGHQPSSPPWHQKFQDPDDGRQRFLLELEFVQLLANPTYIHHLAQNRYFDDEAFVGYLKYLLYWKQPEYAKYIMYPHAFFFLDMLQSANFRAAMAHPANKEIAHRQQYYFWKHYRNNRLKQILPRPLPEPEVPAPPAPPPAPVPVVAVAPTKPEGSTRAGAGERRKRKYANS</sequence>
<dbReference type="EMBL" id="CM026426">
    <property type="protein sequence ID" value="KAG0574681.1"/>
    <property type="molecule type" value="Genomic_DNA"/>
</dbReference>
<comment type="similarity">
    <text evidence="2 7">Belongs to the Mediator complex subunit 31 family.</text>
</comment>
<evidence type="ECO:0000256" key="5">
    <source>
        <dbReference type="ARBA" id="ARBA00023163"/>
    </source>
</evidence>
<feature type="region of interest" description="Disordered" evidence="8">
    <location>
        <begin position="1"/>
        <end position="30"/>
    </location>
</feature>
<comment type="caution">
    <text evidence="9">The sequence shown here is derived from an EMBL/GenBank/DDBJ whole genome shotgun (WGS) entry which is preliminary data.</text>
</comment>
<dbReference type="GO" id="GO:0006355">
    <property type="term" value="P:regulation of DNA-templated transcription"/>
    <property type="evidence" value="ECO:0007669"/>
    <property type="project" value="InterPro"/>
</dbReference>
<dbReference type="GO" id="GO:0016592">
    <property type="term" value="C:mediator complex"/>
    <property type="evidence" value="ECO:0007669"/>
    <property type="project" value="InterPro"/>
</dbReference>
<comment type="function">
    <text evidence="7">Component of the Mediator complex, a coactivator involved in the regulated transcription of nearly all RNA polymerase II-dependent genes. Mediator functions as a bridge to convey information from gene-specific regulatory proteins to the basal RNA polymerase II transcription machinery. Mediator is recruited to promoters by direct interactions with regulatory proteins and serves as a scaffold for the assembly of a functional preinitiation complex with RNA polymerase II and the general transcription factors.</text>
</comment>
<keyword evidence="4 7" id="KW-0010">Activator</keyword>
<evidence type="ECO:0000256" key="4">
    <source>
        <dbReference type="ARBA" id="ARBA00023159"/>
    </source>
</evidence>
<gene>
    <name evidence="9" type="ORF">KC19_VG282800</name>
</gene>
<dbReference type="EMBL" id="CM026426">
    <property type="protein sequence ID" value="KAG0574683.1"/>
    <property type="molecule type" value="Genomic_DNA"/>
</dbReference>
<dbReference type="EMBL" id="CM026426">
    <property type="protein sequence ID" value="KAG0574682.1"/>
    <property type="molecule type" value="Genomic_DNA"/>
</dbReference>
<evidence type="ECO:0000256" key="7">
    <source>
        <dbReference type="RuleBase" id="RU364129"/>
    </source>
</evidence>
<evidence type="ECO:0000256" key="3">
    <source>
        <dbReference type="ARBA" id="ARBA00023015"/>
    </source>
</evidence>
<proteinExistence type="inferred from homology"/>
<comment type="subcellular location">
    <subcellularLocation>
        <location evidence="1 7">Nucleus</location>
    </subcellularLocation>
</comment>
<evidence type="ECO:0000313" key="9">
    <source>
        <dbReference type="EMBL" id="KAG0574681.1"/>
    </source>
</evidence>
<evidence type="ECO:0000256" key="2">
    <source>
        <dbReference type="ARBA" id="ARBA00006378"/>
    </source>
</evidence>
<evidence type="ECO:0000313" key="10">
    <source>
        <dbReference type="Proteomes" id="UP000822688"/>
    </source>
</evidence>
<evidence type="ECO:0000256" key="1">
    <source>
        <dbReference type="ARBA" id="ARBA00004123"/>
    </source>
</evidence>
<keyword evidence="10" id="KW-1185">Reference proteome</keyword>
<keyword evidence="3 7" id="KW-0805">Transcription regulation</keyword>
<dbReference type="AlphaFoldDB" id="A0A8T0HVE8"/>
<dbReference type="InterPro" id="IPR008831">
    <property type="entry name" value="Mediator_Med31"/>
</dbReference>
<evidence type="ECO:0000256" key="6">
    <source>
        <dbReference type="ARBA" id="ARBA00023242"/>
    </source>
</evidence>
<dbReference type="Gene3D" id="1.10.10.1340">
    <property type="entry name" value="Mediator of RNA polymerase II, submodule Med31 (Soh1)"/>
    <property type="match status" value="1"/>
</dbReference>
<keyword evidence="6 7" id="KW-0539">Nucleus</keyword>
<feature type="compositionally biased region" description="Gly residues" evidence="8">
    <location>
        <begin position="1"/>
        <end position="11"/>
    </location>
</feature>
<name>A0A8T0HVE8_CERPU</name>